<dbReference type="InterPro" id="IPR005743">
    <property type="entry name" value="GyrA"/>
</dbReference>
<evidence type="ECO:0000313" key="13">
    <source>
        <dbReference type="EMBL" id="SEH60006.1"/>
    </source>
</evidence>
<dbReference type="GO" id="GO:0003677">
    <property type="term" value="F:DNA binding"/>
    <property type="evidence" value="ECO:0007669"/>
    <property type="project" value="UniProtKB-UniRule"/>
</dbReference>
<feature type="short sequence motif" description="GyrA-box" evidence="9">
    <location>
        <begin position="531"/>
        <end position="537"/>
    </location>
</feature>
<comment type="miscellaneous">
    <text evidence="9">Few gyrases are as efficient as E.coli at forming negative supercoils. Not all organisms have 2 type II topoisomerases; in organisms with a single type II topoisomerase this enzyme also has to decatenate newly replicated chromosomes.</text>
</comment>
<dbReference type="InterPro" id="IPR013757">
    <property type="entry name" value="Topo_IIA_A_a_sf"/>
</dbReference>
<keyword evidence="9" id="KW-0963">Cytoplasm</keyword>
<keyword evidence="5 9" id="KW-0799">Topoisomerase</keyword>
<comment type="similarity">
    <text evidence="2 9">Belongs to the type II topoisomerase GyrA/ParC subunit family.</text>
</comment>
<proteinExistence type="inferred from homology"/>
<dbReference type="InterPro" id="IPR006691">
    <property type="entry name" value="GyrA/parC_rep"/>
</dbReference>
<evidence type="ECO:0000256" key="4">
    <source>
        <dbReference type="ARBA" id="ARBA00022840"/>
    </source>
</evidence>
<dbReference type="NCBIfam" id="NF004043">
    <property type="entry name" value="PRK05560.1"/>
    <property type="match status" value="1"/>
</dbReference>
<dbReference type="FunFam" id="3.30.1360.40:FF:000002">
    <property type="entry name" value="DNA gyrase subunit A"/>
    <property type="match status" value="1"/>
</dbReference>
<comment type="subunit">
    <text evidence="9">Heterotetramer, composed of two GyrA and two GyrB chains. In the heterotetramer, GyrA contains the active site tyrosine that forms a transient covalent intermediate with DNA, while GyrB binds cofactors and catalyzes ATP hydrolysis.</text>
</comment>
<keyword evidence="7 9" id="KW-0413">Isomerase</keyword>
<dbReference type="EC" id="5.6.2.2" evidence="9"/>
<keyword evidence="4 9" id="KW-0067">ATP-binding</keyword>
<evidence type="ECO:0000256" key="9">
    <source>
        <dbReference type="HAMAP-Rule" id="MF_01897"/>
    </source>
</evidence>
<dbReference type="SUPFAM" id="SSF101904">
    <property type="entry name" value="GyrA/ParC C-terminal domain-like"/>
    <property type="match status" value="1"/>
</dbReference>
<evidence type="ECO:0000256" key="2">
    <source>
        <dbReference type="ARBA" id="ARBA00008263"/>
    </source>
</evidence>
<dbReference type="CDD" id="cd00187">
    <property type="entry name" value="TOP4c"/>
    <property type="match status" value="1"/>
</dbReference>
<dbReference type="AlphaFoldDB" id="A0A1H6JHV1"/>
<dbReference type="GO" id="GO:0006265">
    <property type="term" value="P:DNA topological change"/>
    <property type="evidence" value="ECO:0007669"/>
    <property type="project" value="UniProtKB-UniRule"/>
</dbReference>
<dbReference type="InterPro" id="IPR050220">
    <property type="entry name" value="Type_II_DNA_Topoisomerases"/>
</dbReference>
<dbReference type="GO" id="GO:0005694">
    <property type="term" value="C:chromosome"/>
    <property type="evidence" value="ECO:0007669"/>
    <property type="project" value="InterPro"/>
</dbReference>
<dbReference type="NCBIfam" id="TIGR01063">
    <property type="entry name" value="gyrA"/>
    <property type="match status" value="1"/>
</dbReference>
<dbReference type="STRING" id="1267564.SAMN05192561_11134"/>
<dbReference type="HAMAP" id="MF_01897">
    <property type="entry name" value="GyrA"/>
    <property type="match status" value="1"/>
</dbReference>
<dbReference type="Gene3D" id="1.10.268.10">
    <property type="entry name" value="Topoisomerase, domain 3"/>
    <property type="match status" value="1"/>
</dbReference>
<reference evidence="13 14" key="1">
    <citation type="submission" date="2016-10" db="EMBL/GenBank/DDBJ databases">
        <authorList>
            <person name="de Groot N.N."/>
        </authorList>
    </citation>
    <scope>NUCLEOTIDE SEQUENCE [LARGE SCALE GENOMIC DNA]</scope>
    <source>
        <strain evidence="13 14">IBRC-M10418</strain>
    </source>
</reference>
<dbReference type="PROSITE" id="PS52040">
    <property type="entry name" value="TOPO_IIA"/>
    <property type="match status" value="1"/>
</dbReference>
<dbReference type="GO" id="GO:0005737">
    <property type="term" value="C:cytoplasm"/>
    <property type="evidence" value="ECO:0007669"/>
    <property type="project" value="UniProtKB-SubCell"/>
</dbReference>
<evidence type="ECO:0000256" key="1">
    <source>
        <dbReference type="ARBA" id="ARBA00000185"/>
    </source>
</evidence>
<name>A0A1H6JHV1_9EURY</name>
<sequence>MSSDVPDVDPEDVRAAQVTNARIEDEMEQSYIDYAMSVIAGRALPDVRDGLKPVHRRILYAMHEAGVTSRSPHRKSSSVVGETMGDYHPHGDSAIYDTLARMAQDFSMRYPLIDGQGNFGSIDGDPPAAMRYTEARMAPIAEELLADIERDTVDFQPNYDDRLEEPAVLPSAIPNLLVNGSSGIAVGMSTNIPPHNLGEVIDATVELIETPDATVEDLMDHVKGPDFPTGANIVGRNAVHKAYKTGRGRVRVRAEFEVDEEEGRIVITELPFQQNKSRLVERIAEDVTEGAIEGIRDLRDESDRDGIRVVIDLKRDAMAEVVKNQLLESHLERTFGVINLALVDGAPRVLDLKETLEHYVEHRRDVVRRRSEHELEEREDRAHILEGRLKALENVDSVVETIQDSADRDAAKAALEADYEFSEAQAEHIVRMQLGSLTSMETQEIESEYADVTARIERLETILGDPDELDQVIVDELEAIKDEYDDERRTSFIEDSGSVTHEDLIPEEECVVVMSEDDYIKRMSLEAFRAQNRGGKGIIGTDLKEGDSVSSVFIANSHDYLLAITNRGQIYQLKTYEIPEMSRTARGKSAVNLLDLDDGEEIQAVVDCDRVGEDVDEERYLTMVTRDGYIKRTSVEAFENIRSTGIRAIRLEDGDELVDVEETDGDADLVIGTADGMAIRFDEDEVRAMGRSARGVRGIDLEAGDRVAGLAAVDPDRHNWVLTVTENGYGKRSDVSEYRVQSRNGKGLIDIKTGSRNGSVVAIEAVTHGDHLLAMSADGQIMRTRVEDVSTVGRNTMGVIVMDLETTDEVSCLDIVPAAIATDDGTNGTSDPNETESETPETDATAADVTEAGVAGPDTEDE</sequence>
<dbReference type="InterPro" id="IPR013760">
    <property type="entry name" value="Topo_IIA-like_dom_sf"/>
</dbReference>
<gene>
    <name evidence="9" type="primary">gyrA</name>
    <name evidence="13" type="ORF">SAMN05192561_11134</name>
</gene>
<dbReference type="OrthoDB" id="371943at2157"/>
<dbReference type="PANTHER" id="PTHR43493">
    <property type="entry name" value="DNA GYRASE/TOPOISOMERASE SUBUNIT A"/>
    <property type="match status" value="1"/>
</dbReference>
<dbReference type="Gene3D" id="3.30.1360.40">
    <property type="match status" value="1"/>
</dbReference>
<feature type="active site" description="O-(5'-phospho-DNA)-tyrosine intermediate" evidence="9 10">
    <location>
        <position position="132"/>
    </location>
</feature>
<comment type="subcellular location">
    <subcellularLocation>
        <location evidence="9">Cytoplasm</location>
    </subcellularLocation>
</comment>
<dbReference type="FunFam" id="3.90.199.10:FF:000001">
    <property type="entry name" value="DNA gyrase subunit A"/>
    <property type="match status" value="1"/>
</dbReference>
<dbReference type="InterPro" id="IPR035516">
    <property type="entry name" value="Gyrase/topoIV_suA_C"/>
</dbReference>
<dbReference type="GO" id="GO:0005524">
    <property type="term" value="F:ATP binding"/>
    <property type="evidence" value="ECO:0007669"/>
    <property type="project" value="UniProtKB-UniRule"/>
</dbReference>
<keyword evidence="3 9" id="KW-0547">Nucleotide-binding</keyword>
<evidence type="ECO:0000256" key="3">
    <source>
        <dbReference type="ARBA" id="ARBA00022741"/>
    </source>
</evidence>
<comment type="subunit">
    <text evidence="8">Heterotetramer composed of ParC and ParE.</text>
</comment>
<feature type="compositionally biased region" description="Low complexity" evidence="11">
    <location>
        <begin position="842"/>
        <end position="856"/>
    </location>
</feature>
<dbReference type="FunFam" id="1.10.268.10:FF:000001">
    <property type="entry name" value="DNA gyrase subunit A"/>
    <property type="match status" value="1"/>
</dbReference>
<dbReference type="EMBL" id="FNWU01000011">
    <property type="protein sequence ID" value="SEH60006.1"/>
    <property type="molecule type" value="Genomic_DNA"/>
</dbReference>
<dbReference type="GO" id="GO:0009330">
    <property type="term" value="C:DNA topoisomerase type II (double strand cut, ATP-hydrolyzing) complex"/>
    <property type="evidence" value="ECO:0007669"/>
    <property type="project" value="TreeGrafter"/>
</dbReference>
<dbReference type="Proteomes" id="UP000199215">
    <property type="component" value="Unassembled WGS sequence"/>
</dbReference>
<dbReference type="PANTHER" id="PTHR43493:SF5">
    <property type="entry name" value="DNA GYRASE SUBUNIT A, CHLOROPLASTIC_MITOCHONDRIAL"/>
    <property type="match status" value="1"/>
</dbReference>
<protein>
    <recommendedName>
        <fullName evidence="9">DNA gyrase subunit A</fullName>
        <ecNumber evidence="9">5.6.2.2</ecNumber>
    </recommendedName>
</protein>
<dbReference type="SUPFAM" id="SSF56719">
    <property type="entry name" value="Type II DNA topoisomerase"/>
    <property type="match status" value="1"/>
</dbReference>
<dbReference type="Gene3D" id="3.90.199.10">
    <property type="entry name" value="Topoisomerase II, domain 5"/>
    <property type="match status" value="1"/>
</dbReference>
<comment type="function">
    <text evidence="9">A type II topoisomerase that negatively supercoils closed circular double-stranded (ds) DNA in an ATP-dependent manner to modulate DNA topology and maintain chromosomes in an underwound state. Negative supercoiling favors strand separation, and DNA replication, transcription, recombination and repair, all of which involve strand separation. Also able to catalyze the interconversion of other topological isomers of dsDNA rings, including catenanes and knotted rings. Type II topoisomerases break and join 2 DNA strands simultaneously in an ATP-dependent manner.</text>
</comment>
<comment type="catalytic activity">
    <reaction evidence="1 9 10">
        <text>ATP-dependent breakage, passage and rejoining of double-stranded DNA.</text>
        <dbReference type="EC" id="5.6.2.2"/>
    </reaction>
</comment>
<evidence type="ECO:0000256" key="7">
    <source>
        <dbReference type="ARBA" id="ARBA00023235"/>
    </source>
</evidence>
<dbReference type="GO" id="GO:0003918">
    <property type="term" value="F:DNA topoisomerase type II (double strand cut, ATP-hydrolyzing) activity"/>
    <property type="evidence" value="ECO:0007669"/>
    <property type="project" value="UniProtKB-UniRule"/>
</dbReference>
<dbReference type="InterPro" id="IPR002205">
    <property type="entry name" value="Topo_IIA_dom_A"/>
</dbReference>
<evidence type="ECO:0000256" key="11">
    <source>
        <dbReference type="SAM" id="MobiDB-lite"/>
    </source>
</evidence>
<dbReference type="FunFam" id="2.120.10.90:FF:000005">
    <property type="entry name" value="DNA topoisomerase 4 subunit A"/>
    <property type="match status" value="1"/>
</dbReference>
<dbReference type="InterPro" id="IPR013758">
    <property type="entry name" value="Topo_IIA_A/C_ab"/>
</dbReference>
<feature type="domain" description="Topo IIA-type catalytic" evidence="12">
    <location>
        <begin position="44"/>
        <end position="504"/>
    </location>
</feature>
<dbReference type="Pfam" id="PF00521">
    <property type="entry name" value="DNA_topoisoIV"/>
    <property type="match status" value="1"/>
</dbReference>
<feature type="region of interest" description="Disordered" evidence="11">
    <location>
        <begin position="821"/>
        <end position="862"/>
    </location>
</feature>
<dbReference type="SMART" id="SM00434">
    <property type="entry name" value="TOP4c"/>
    <property type="match status" value="1"/>
</dbReference>
<evidence type="ECO:0000313" key="14">
    <source>
        <dbReference type="Proteomes" id="UP000199215"/>
    </source>
</evidence>
<dbReference type="Gene3D" id="2.120.10.90">
    <property type="entry name" value="DNA gyrase/topoisomerase IV, subunit A, C-terminal"/>
    <property type="match status" value="1"/>
</dbReference>
<keyword evidence="14" id="KW-1185">Reference proteome</keyword>
<accession>A0A1H6JHV1</accession>
<organism evidence="13 14">
    <name type="scientific">Halopenitus malekzadehii</name>
    <dbReference type="NCBI Taxonomy" id="1267564"/>
    <lineage>
        <taxon>Archaea</taxon>
        <taxon>Methanobacteriati</taxon>
        <taxon>Methanobacteriota</taxon>
        <taxon>Stenosarchaea group</taxon>
        <taxon>Halobacteria</taxon>
        <taxon>Halobacteriales</taxon>
        <taxon>Haloferacaceae</taxon>
        <taxon>Halopenitus</taxon>
    </lineage>
</organism>
<dbReference type="GO" id="GO:0006261">
    <property type="term" value="P:DNA-templated DNA replication"/>
    <property type="evidence" value="ECO:0007669"/>
    <property type="project" value="UniProtKB-UniRule"/>
</dbReference>
<keyword evidence="6 9" id="KW-0238">DNA-binding</keyword>
<dbReference type="NCBIfam" id="NF004044">
    <property type="entry name" value="PRK05561.1"/>
    <property type="match status" value="1"/>
</dbReference>
<evidence type="ECO:0000256" key="6">
    <source>
        <dbReference type="ARBA" id="ARBA00023125"/>
    </source>
</evidence>
<evidence type="ECO:0000259" key="12">
    <source>
        <dbReference type="PROSITE" id="PS52040"/>
    </source>
</evidence>
<dbReference type="Pfam" id="PF03989">
    <property type="entry name" value="DNA_gyraseA_C"/>
    <property type="match status" value="6"/>
</dbReference>
<evidence type="ECO:0000256" key="10">
    <source>
        <dbReference type="PROSITE-ProRule" id="PRU01384"/>
    </source>
</evidence>
<evidence type="ECO:0000256" key="8">
    <source>
        <dbReference type="ARBA" id="ARBA00063644"/>
    </source>
</evidence>
<evidence type="ECO:0000256" key="5">
    <source>
        <dbReference type="ARBA" id="ARBA00023029"/>
    </source>
</evidence>
<dbReference type="RefSeq" id="WP_092817557.1">
    <property type="nucleotide sequence ID" value="NZ_FNWU01000011.1"/>
</dbReference>